<dbReference type="PANTHER" id="PTHR33376">
    <property type="match status" value="1"/>
</dbReference>
<reference evidence="3" key="1">
    <citation type="submission" date="2016-10" db="EMBL/GenBank/DDBJ databases">
        <authorList>
            <person name="Varghese N."/>
            <person name="Submissions S."/>
        </authorList>
    </citation>
    <scope>NUCLEOTIDE SEQUENCE [LARGE SCALE GENOMIC DNA]</scope>
    <source>
        <strain evidence="3">DSM 17465</strain>
    </source>
</reference>
<dbReference type="InterPro" id="IPR018389">
    <property type="entry name" value="DctP_fam"/>
</dbReference>
<dbReference type="Proteomes" id="UP000183371">
    <property type="component" value="Unassembled WGS sequence"/>
</dbReference>
<evidence type="ECO:0000313" key="3">
    <source>
        <dbReference type="Proteomes" id="UP000183371"/>
    </source>
</evidence>
<organism evidence="2 3">
    <name type="scientific">Pseudovibrio denitrificans</name>
    <dbReference type="NCBI Taxonomy" id="258256"/>
    <lineage>
        <taxon>Bacteria</taxon>
        <taxon>Pseudomonadati</taxon>
        <taxon>Pseudomonadota</taxon>
        <taxon>Alphaproteobacteria</taxon>
        <taxon>Hyphomicrobiales</taxon>
        <taxon>Stappiaceae</taxon>
        <taxon>Pseudovibrio</taxon>
    </lineage>
</organism>
<dbReference type="RefSeq" id="WP_208609265.1">
    <property type="nucleotide sequence ID" value="NZ_FPBD01000010.1"/>
</dbReference>
<dbReference type="AlphaFoldDB" id="A0A1I7DST8"/>
<dbReference type="EMBL" id="FPBD01000010">
    <property type="protein sequence ID" value="SFU14694.1"/>
    <property type="molecule type" value="Genomic_DNA"/>
</dbReference>
<dbReference type="InterPro" id="IPR038404">
    <property type="entry name" value="TRAP_DctP_sf"/>
</dbReference>
<dbReference type="CDD" id="cd13666">
    <property type="entry name" value="PBP2_TRAP_DctP_like_1"/>
    <property type="match status" value="1"/>
</dbReference>
<protein>
    <submittedName>
        <fullName evidence="2">TRAP-type C4-dicarboxylate transport system, substrate-binding protein</fullName>
    </submittedName>
</protein>
<sequence>MKNDVKRSRLTLGTALGSAVFAAASLALVSTSLADTFSFRVGSGHPVKGLSHMEALEYQFLPEVAKRVEERTDHKIKWIKAYSGSLVKLPETLGATQKGLIDIGVINYPHITELFVQNFPFYFPFQTGDAVMATKAVRATFDEVPWLTKSFEEKYNQKLLAIGANGNYGIGTTFPFEKFEDLKGKKVGAGGPNLLWFEGTGVAPVTTNLGEAYNALKSGIYDGLVIFPGPYYGFKLQEVGTNFTVANFGSPSALSINMNLDRWNKLPKEVQDIFLEVSAEYEIHSSELANEADAKGLEHLKAAGTNIINLPVEEQAKWARGLAEYPNRQAEEATSRGAPGTEIFRTYIKNLKELGYQWPHEYQIK</sequence>
<proteinExistence type="predicted"/>
<keyword evidence="3" id="KW-1185">Reference proteome</keyword>
<evidence type="ECO:0000256" key="1">
    <source>
        <dbReference type="ARBA" id="ARBA00022729"/>
    </source>
</evidence>
<name>A0A1I7DST8_9HYPH</name>
<keyword evidence="1" id="KW-0732">Signal</keyword>
<dbReference type="NCBIfam" id="NF037995">
    <property type="entry name" value="TRAP_S1"/>
    <property type="match status" value="1"/>
</dbReference>
<dbReference type="Pfam" id="PF03480">
    <property type="entry name" value="DctP"/>
    <property type="match status" value="1"/>
</dbReference>
<evidence type="ECO:0000313" key="2">
    <source>
        <dbReference type="EMBL" id="SFU14694.1"/>
    </source>
</evidence>
<dbReference type="GO" id="GO:0055085">
    <property type="term" value="P:transmembrane transport"/>
    <property type="evidence" value="ECO:0007669"/>
    <property type="project" value="InterPro"/>
</dbReference>
<accession>A0A1I7DST8</accession>
<dbReference type="PANTHER" id="PTHR33376:SF15">
    <property type="entry name" value="BLL6794 PROTEIN"/>
    <property type="match status" value="1"/>
</dbReference>
<gene>
    <name evidence="2" type="ORF">SAMN05444141_11046</name>
</gene>
<dbReference type="SUPFAM" id="SSF53850">
    <property type="entry name" value="Periplasmic binding protein-like II"/>
    <property type="match status" value="1"/>
</dbReference>
<dbReference type="Gene3D" id="3.40.190.170">
    <property type="entry name" value="Bacterial extracellular solute-binding protein, family 7"/>
    <property type="match status" value="1"/>
</dbReference>